<evidence type="ECO:0000313" key="1">
    <source>
        <dbReference type="EMBL" id="NEW31285.1"/>
    </source>
</evidence>
<comment type="caution">
    <text evidence="1">The sequence shown here is derived from an EMBL/GenBank/DDBJ whole genome shotgun (WGS) entry which is preliminary data.</text>
</comment>
<dbReference type="AlphaFoldDB" id="A0A6P1CM68"/>
<dbReference type="Proteomes" id="UP000471166">
    <property type="component" value="Unassembled WGS sequence"/>
</dbReference>
<reference evidence="1 2" key="1">
    <citation type="submission" date="2020-01" db="EMBL/GenBank/DDBJ databases">
        <title>Genetics and antimicrobial susceptibilities of Nocardia species isolated from the soil; a comparison with species isolated from humans.</title>
        <authorList>
            <person name="Carrasco G."/>
            <person name="Monzon S."/>
            <person name="Sansegundo M."/>
            <person name="Garcia E."/>
            <person name="Garrido N."/>
            <person name="Medina M.J."/>
            <person name="Villalon P."/>
            <person name="Ramirez-Arocha A.C."/>
            <person name="Jimenez P."/>
            <person name="Cuesta I."/>
            <person name="Valdezate S."/>
        </authorList>
    </citation>
    <scope>NUCLEOTIDE SEQUENCE [LARGE SCALE GENOMIC DNA]</scope>
    <source>
        <strain evidence="1 2">CNM20110626</strain>
    </source>
</reference>
<sequence>MKLGRRSKLDTEQLAEVQAILREATRADLDTMSRVVAELRKQTEQPRLQDEIDGVVARYWAAHPERRRTDGAGS</sequence>
<organism evidence="1 2">
    <name type="scientific">Nocardia cyriacigeorgica</name>
    <dbReference type="NCBI Taxonomy" id="135487"/>
    <lineage>
        <taxon>Bacteria</taxon>
        <taxon>Bacillati</taxon>
        <taxon>Actinomycetota</taxon>
        <taxon>Actinomycetes</taxon>
        <taxon>Mycobacteriales</taxon>
        <taxon>Nocardiaceae</taxon>
        <taxon>Nocardia</taxon>
    </lineage>
</organism>
<accession>A0A6P1CM68</accession>
<gene>
    <name evidence="1" type="ORF">GV791_01755</name>
</gene>
<name>A0A6P1CM68_9NOCA</name>
<dbReference type="EMBL" id="JAAGVB010000002">
    <property type="protein sequence ID" value="NEW31285.1"/>
    <property type="molecule type" value="Genomic_DNA"/>
</dbReference>
<evidence type="ECO:0000313" key="2">
    <source>
        <dbReference type="Proteomes" id="UP000471166"/>
    </source>
</evidence>
<dbReference type="RefSeq" id="WP_163841163.1">
    <property type="nucleotide sequence ID" value="NZ_JAAGVB010000002.1"/>
</dbReference>
<proteinExistence type="predicted"/>
<protein>
    <submittedName>
        <fullName evidence="1">Uncharacterized protein</fullName>
    </submittedName>
</protein>